<evidence type="ECO:0000259" key="10">
    <source>
        <dbReference type="PROSITE" id="PS50902"/>
    </source>
</evidence>
<dbReference type="PANTHER" id="PTHR19384:SF10">
    <property type="entry name" value="NADPH-DEPENDENT DIFLAVIN OXIDOREDUCTASE 1"/>
    <property type="match status" value="1"/>
</dbReference>
<dbReference type="GO" id="GO:0005634">
    <property type="term" value="C:nucleus"/>
    <property type="evidence" value="ECO:0007669"/>
    <property type="project" value="UniProtKB-ARBA"/>
</dbReference>
<dbReference type="EC" id="1.18.1.-" evidence="9"/>
<dbReference type="Gene3D" id="1.20.990.10">
    <property type="entry name" value="NADPH-cytochrome p450 Reductase, Chain A, domain 3"/>
    <property type="match status" value="1"/>
</dbReference>
<dbReference type="Pfam" id="PF00258">
    <property type="entry name" value="Flavodoxin_1"/>
    <property type="match status" value="1"/>
</dbReference>
<gene>
    <name evidence="9" type="primary">TAH18</name>
    <name evidence="12" type="ORF">Daesc_000472</name>
</gene>
<dbReference type="SUPFAM" id="SSF52218">
    <property type="entry name" value="Flavoproteins"/>
    <property type="match status" value="1"/>
</dbReference>
<comment type="similarity">
    <text evidence="9">Belongs to the NADPH-dependent diflavin oxidoreductase NDOR1 family.</text>
</comment>
<dbReference type="GO" id="GO:0050660">
    <property type="term" value="F:flavin adenine dinucleotide binding"/>
    <property type="evidence" value="ECO:0007669"/>
    <property type="project" value="UniProtKB-UniRule"/>
</dbReference>
<evidence type="ECO:0000256" key="7">
    <source>
        <dbReference type="ARBA" id="ARBA00022857"/>
    </source>
</evidence>
<dbReference type="InterPro" id="IPR001094">
    <property type="entry name" value="Flavdoxin-like"/>
</dbReference>
<dbReference type="GO" id="GO:0016651">
    <property type="term" value="F:oxidoreductase activity, acting on NAD(P)H"/>
    <property type="evidence" value="ECO:0007669"/>
    <property type="project" value="UniProtKB-UniRule"/>
</dbReference>
<keyword evidence="7 9" id="KW-0521">NADP</keyword>
<accession>A0AAX6MYJ9</accession>
<dbReference type="PRINTS" id="PR00371">
    <property type="entry name" value="FPNCR"/>
</dbReference>
<comment type="similarity">
    <text evidence="9">In the C-terminal section; belongs to the flavoprotein pyridine nucleotide cytochrome reductase family.</text>
</comment>
<keyword evidence="5 9" id="KW-0288">FMN</keyword>
<comment type="similarity">
    <text evidence="9">In the N-terminal section; belongs to the flavodoxin family.</text>
</comment>
<evidence type="ECO:0000256" key="1">
    <source>
        <dbReference type="ARBA" id="ARBA00001917"/>
    </source>
</evidence>
<evidence type="ECO:0000256" key="6">
    <source>
        <dbReference type="ARBA" id="ARBA00022827"/>
    </source>
</evidence>
<comment type="cofactor">
    <cofactor evidence="2 9">
        <name>FAD</name>
        <dbReference type="ChEBI" id="CHEBI:57692"/>
    </cofactor>
</comment>
<feature type="binding site" evidence="9">
    <location>
        <position position="605"/>
    </location>
    <ligand>
        <name>NADP(+)</name>
        <dbReference type="ChEBI" id="CHEBI:58349"/>
    </ligand>
</feature>
<evidence type="ECO:0000259" key="11">
    <source>
        <dbReference type="PROSITE" id="PS51384"/>
    </source>
</evidence>
<sequence length="735" mass="83903">MASELNNDYTASGDGAAKLENRRILILYGSETGNSQDLAGDIERLAERLHFRTQVQEMNDVELNTLLRYPLIIFVISTTGQGEVPKNARKFWKSLLRKRLPPNCLQQVNFTTFGLGDSSYSKYNWAARKLHKRLEQLGATEFFPRGEADERHQDGIDGTFLSWSLSLRSHLLKEYPLPDGLSPIPIDVQLPPKFTLEPVSTMDISDEPMPDRDGHQAEGSNGADLATPFVKSSNGDHSHMPHKQTLDRKAALFSHIDTPNPERLEQALRAERMSINGNTYPARLSEQTARQIQGGIDILDRPNVLRDCPSKYLLEDLSSFREALPPSDLLPIPGGWPACVCENRRVTPASHWQDVRHIVIEVPTQPNPNRRGERDLFSYVPGDTVVLYPKNFPADVQALIELMGWTEVADLPFEHRASQQDALYSRPKNCYPLSQSTLRELLIHNYDITAIPKRVFFQDIAFYTTDPMHQERLREFANPGLSDEFYDYTSRPRRSILEVLQDFPSVKIPYQHVPSIFPVIRGREYSIASGGQLLKSEEYPESTRVELLVALVKYKTVLRKTRQGLCSRYLESLRPGTQIVVTHREYDTLEASWVRRPLLAIAPGTGVAPIRAHLWDRLDESQAGDALLFFGGRNRDADFYFKNEWENLRVRVLTAFSRDQEEKIYVQDRIRENWQLVCEFIQKRCVICICGSSGKMPEAVKLAIYDAMVMGKMAPDREAAKKVLAMHNPLWEEVW</sequence>
<dbReference type="SUPFAM" id="SSF52343">
    <property type="entry name" value="Ferredoxin reductase-like, C-terminal NADP-linked domain"/>
    <property type="match status" value="1"/>
</dbReference>
<keyword evidence="3 9" id="KW-0963">Cytoplasm</keyword>
<dbReference type="InterPro" id="IPR017938">
    <property type="entry name" value="Riboflavin_synthase-like_b-brl"/>
</dbReference>
<dbReference type="InterPro" id="IPR001709">
    <property type="entry name" value="Flavoprot_Pyr_Nucl_cyt_Rdtase"/>
</dbReference>
<dbReference type="GO" id="GO:0160246">
    <property type="term" value="F:NADPH-iron-sulfur [2Fe-2S] protein oxidoreductase activity"/>
    <property type="evidence" value="ECO:0007669"/>
    <property type="project" value="InterPro"/>
</dbReference>
<dbReference type="InterPro" id="IPR001433">
    <property type="entry name" value="OxRdtase_FAD/NAD-bd"/>
</dbReference>
<feature type="binding site" evidence="9">
    <location>
        <position position="150"/>
    </location>
    <ligand>
        <name>FMN</name>
        <dbReference type="ChEBI" id="CHEBI:58210"/>
    </ligand>
</feature>
<organism evidence="12 13">
    <name type="scientific">Daldinia eschscholtzii</name>
    <dbReference type="NCBI Taxonomy" id="292717"/>
    <lineage>
        <taxon>Eukaryota</taxon>
        <taxon>Fungi</taxon>
        <taxon>Dikarya</taxon>
        <taxon>Ascomycota</taxon>
        <taxon>Pezizomycotina</taxon>
        <taxon>Sordariomycetes</taxon>
        <taxon>Xylariomycetidae</taxon>
        <taxon>Xylariales</taxon>
        <taxon>Hypoxylaceae</taxon>
        <taxon>Daldinia</taxon>
    </lineage>
</organism>
<keyword evidence="9" id="KW-0496">Mitochondrion</keyword>
<dbReference type="Gene3D" id="2.40.30.10">
    <property type="entry name" value="Translation factors"/>
    <property type="match status" value="1"/>
</dbReference>
<dbReference type="PROSITE" id="PS50902">
    <property type="entry name" value="FLAVODOXIN_LIKE"/>
    <property type="match status" value="1"/>
</dbReference>
<comment type="subcellular location">
    <subcellularLocation>
        <location evidence="9">Cytoplasm</location>
    </subcellularLocation>
    <subcellularLocation>
        <location evidence="9">Mitochondrion</location>
    </subcellularLocation>
    <text evidence="9">Relocalizes to mitochondria after H(2)O(2) exposure.</text>
</comment>
<dbReference type="AlphaFoldDB" id="A0AAX6MYJ9"/>
<dbReference type="PRINTS" id="PR00369">
    <property type="entry name" value="FLAVODOXIN"/>
</dbReference>
<dbReference type="Pfam" id="PF00175">
    <property type="entry name" value="NAD_binding_1"/>
    <property type="match status" value="1"/>
</dbReference>
<dbReference type="Pfam" id="PF00667">
    <property type="entry name" value="FAD_binding_1"/>
    <property type="match status" value="1"/>
</dbReference>
<comment type="function">
    <text evidence="9">NADPH-dependent reductase which is a central component of the cytosolic iron-sulfur (Fe-S) protein assembly (CIA) machinery. Transfers electrons from NADPH via its FAD and FMN prosthetic groups to the [2Fe-2S] cluster of DRE2, another key component of the CIA machinery. In turn, this reduced cluster provides electrons for assembly of cytosolic iron-sulfur cluster proteins. Positively controls H(2)O(2)-induced cell death.</text>
</comment>
<dbReference type="GO" id="GO:0010181">
    <property type="term" value="F:FMN binding"/>
    <property type="evidence" value="ECO:0007669"/>
    <property type="project" value="UniProtKB-UniRule"/>
</dbReference>
<name>A0AAX6MYJ9_9PEZI</name>
<dbReference type="SUPFAM" id="SSF63380">
    <property type="entry name" value="Riboflavin synthase domain-like"/>
    <property type="match status" value="1"/>
</dbReference>
<keyword evidence="8 9" id="KW-0560">Oxidoreductase</keyword>
<dbReference type="InterPro" id="IPR039261">
    <property type="entry name" value="FNR_nucleotide-bd"/>
</dbReference>
<evidence type="ECO:0000313" key="13">
    <source>
        <dbReference type="Proteomes" id="UP001369815"/>
    </source>
</evidence>
<dbReference type="Gene3D" id="3.40.50.80">
    <property type="entry name" value="Nucleotide-binding domain of ferredoxin-NADP reductase (FNR) module"/>
    <property type="match status" value="1"/>
</dbReference>
<feature type="binding site" evidence="9">
    <location>
        <position position="731"/>
    </location>
    <ligand>
        <name>FAD</name>
        <dbReference type="ChEBI" id="CHEBI:57692"/>
    </ligand>
</feature>
<dbReference type="InterPro" id="IPR008254">
    <property type="entry name" value="Flavodoxin/NO_synth"/>
</dbReference>
<keyword evidence="6 9" id="KW-0274">FAD</keyword>
<dbReference type="HAMAP" id="MF_03178">
    <property type="entry name" value="NDOR1"/>
    <property type="match status" value="1"/>
</dbReference>
<reference evidence="12 13" key="1">
    <citation type="journal article" date="2024" name="Front Chem Biol">
        <title>Unveiling the potential of Daldinia eschscholtzii MFLUCC 19-0629 through bioactivity and bioinformatics studies for enhanced sustainable agriculture production.</title>
        <authorList>
            <person name="Brooks S."/>
            <person name="Weaver J.A."/>
            <person name="Klomchit A."/>
            <person name="Alharthi S.A."/>
            <person name="Onlamun T."/>
            <person name="Nurani R."/>
            <person name="Vong T.K."/>
            <person name="Alberti F."/>
            <person name="Greco C."/>
        </authorList>
    </citation>
    <scope>NUCLEOTIDE SEQUENCE [LARGE SCALE GENOMIC DNA]</scope>
    <source>
        <strain evidence="12">MFLUCC 19-0629</strain>
    </source>
</reference>
<feature type="domain" description="FAD-binding FR-type" evidence="11">
    <location>
        <begin position="333"/>
        <end position="604"/>
    </location>
</feature>
<evidence type="ECO:0000256" key="2">
    <source>
        <dbReference type="ARBA" id="ARBA00001974"/>
    </source>
</evidence>
<comment type="caution">
    <text evidence="9">Lacks conserved residue(s) required for the propagation of feature annotation.</text>
</comment>
<dbReference type="PANTHER" id="PTHR19384">
    <property type="entry name" value="NITRIC OXIDE SYNTHASE-RELATED"/>
    <property type="match status" value="1"/>
</dbReference>
<dbReference type="GO" id="GO:0005829">
    <property type="term" value="C:cytosol"/>
    <property type="evidence" value="ECO:0007669"/>
    <property type="project" value="TreeGrafter"/>
</dbReference>
<evidence type="ECO:0000313" key="12">
    <source>
        <dbReference type="EMBL" id="KAK6957685.1"/>
    </source>
</evidence>
<evidence type="ECO:0000256" key="8">
    <source>
        <dbReference type="ARBA" id="ARBA00023002"/>
    </source>
</evidence>
<feature type="binding site" evidence="9">
    <location>
        <begin position="564"/>
        <end position="567"/>
    </location>
    <ligand>
        <name>FAD</name>
        <dbReference type="ChEBI" id="CHEBI:57692"/>
    </ligand>
</feature>
<feature type="domain" description="Flavodoxin-like" evidence="10">
    <location>
        <begin position="24"/>
        <end position="168"/>
    </location>
</feature>
<comment type="catalytic activity">
    <reaction evidence="9">
        <text>2 oxidized [2Fe-2S]-[protein] + NADPH = 2 reduced [2Fe-2S]-[protein] + NADP(+) + H(+)</text>
        <dbReference type="Rhea" id="RHEA:67716"/>
        <dbReference type="Rhea" id="RHEA-COMP:17327"/>
        <dbReference type="Rhea" id="RHEA-COMP:17328"/>
        <dbReference type="ChEBI" id="CHEBI:15378"/>
        <dbReference type="ChEBI" id="CHEBI:33737"/>
        <dbReference type="ChEBI" id="CHEBI:33738"/>
        <dbReference type="ChEBI" id="CHEBI:57783"/>
        <dbReference type="ChEBI" id="CHEBI:58349"/>
    </reaction>
</comment>
<comment type="subunit">
    <text evidence="9">Interacts with DRE2; as part of the cytosolic iron-sulfur (Fe-S) protein assembly (CIA) machinery.</text>
</comment>
<dbReference type="InterPro" id="IPR023173">
    <property type="entry name" value="NADPH_Cyt_P450_Rdtase_alpha"/>
</dbReference>
<dbReference type="PROSITE" id="PS51384">
    <property type="entry name" value="FAD_FR"/>
    <property type="match status" value="1"/>
</dbReference>
<evidence type="ECO:0000256" key="4">
    <source>
        <dbReference type="ARBA" id="ARBA00022630"/>
    </source>
</evidence>
<feature type="binding site" evidence="9">
    <location>
        <begin position="657"/>
        <end position="658"/>
    </location>
    <ligand>
        <name>NADP(+)</name>
        <dbReference type="ChEBI" id="CHEBI:58349"/>
    </ligand>
</feature>
<dbReference type="FunFam" id="1.20.990.10:FF:000013">
    <property type="entry name" value="NADPH-dependent diflavin oxidoreductase 1"/>
    <property type="match status" value="1"/>
</dbReference>
<dbReference type="Proteomes" id="UP001369815">
    <property type="component" value="Unassembled WGS sequence"/>
</dbReference>
<dbReference type="InterPro" id="IPR029039">
    <property type="entry name" value="Flavoprotein-like_sf"/>
</dbReference>
<keyword evidence="13" id="KW-1185">Reference proteome</keyword>
<dbReference type="GO" id="GO:0005739">
    <property type="term" value="C:mitochondrion"/>
    <property type="evidence" value="ECO:0007669"/>
    <property type="project" value="UniProtKB-SubCell"/>
</dbReference>
<feature type="binding site" evidence="9">
    <location>
        <begin position="30"/>
        <end position="35"/>
    </location>
    <ligand>
        <name>FMN</name>
        <dbReference type="ChEBI" id="CHEBI:58210"/>
    </ligand>
</feature>
<evidence type="ECO:0000256" key="9">
    <source>
        <dbReference type="HAMAP-Rule" id="MF_03178"/>
    </source>
</evidence>
<dbReference type="InterPro" id="IPR003097">
    <property type="entry name" value="CysJ-like_FAD-binding"/>
</dbReference>
<dbReference type="InterPro" id="IPR028879">
    <property type="entry name" value="NDOR1"/>
</dbReference>
<proteinExistence type="inferred from homology"/>
<dbReference type="Gene3D" id="3.40.50.360">
    <property type="match status" value="1"/>
</dbReference>
<dbReference type="GO" id="GO:0050661">
    <property type="term" value="F:NADP binding"/>
    <property type="evidence" value="ECO:0007669"/>
    <property type="project" value="UniProtKB-UniRule"/>
</dbReference>
<dbReference type="EMBL" id="JBANMG010000001">
    <property type="protein sequence ID" value="KAK6957685.1"/>
    <property type="molecule type" value="Genomic_DNA"/>
</dbReference>
<evidence type="ECO:0000256" key="3">
    <source>
        <dbReference type="ARBA" id="ARBA00022490"/>
    </source>
</evidence>
<comment type="cofactor">
    <cofactor evidence="1 9">
        <name>FMN</name>
        <dbReference type="ChEBI" id="CHEBI:58210"/>
    </cofactor>
</comment>
<keyword evidence="4 9" id="KW-0285">Flavoprotein</keyword>
<feature type="binding site" evidence="9">
    <location>
        <begin position="523"/>
        <end position="526"/>
    </location>
    <ligand>
        <name>FAD</name>
        <dbReference type="ChEBI" id="CHEBI:57692"/>
    </ligand>
</feature>
<feature type="binding site" evidence="9">
    <location>
        <position position="493"/>
    </location>
    <ligand>
        <name>FAD</name>
        <dbReference type="ChEBI" id="CHEBI:57692"/>
    </ligand>
</feature>
<protein>
    <recommendedName>
        <fullName evidence="9">NADPH-dependent diflavin oxidoreductase 1</fullName>
        <ecNumber evidence="9">1.18.1.-</ecNumber>
    </recommendedName>
    <alternativeName>
        <fullName evidence="9">NADPH-dependent FMN and FAD-containing oxidoreductase</fullName>
    </alternativeName>
</protein>
<evidence type="ECO:0000256" key="5">
    <source>
        <dbReference type="ARBA" id="ARBA00022643"/>
    </source>
</evidence>
<dbReference type="GO" id="GO:0016226">
    <property type="term" value="P:iron-sulfur cluster assembly"/>
    <property type="evidence" value="ECO:0007669"/>
    <property type="project" value="UniProtKB-UniRule"/>
</dbReference>
<dbReference type="InterPro" id="IPR017927">
    <property type="entry name" value="FAD-bd_FR_type"/>
</dbReference>
<dbReference type="FunFam" id="3.40.50.360:FF:000015">
    <property type="entry name" value="NADPH-dependent diflavin oxidoreductase 1"/>
    <property type="match status" value="1"/>
</dbReference>
<feature type="binding site" evidence="9">
    <location>
        <begin position="77"/>
        <end position="80"/>
    </location>
    <ligand>
        <name>FMN</name>
        <dbReference type="ChEBI" id="CHEBI:58210"/>
    </ligand>
</feature>
<feature type="binding site" evidence="9">
    <location>
        <begin position="663"/>
        <end position="667"/>
    </location>
    <ligand>
        <name>NADP(+)</name>
        <dbReference type="ChEBI" id="CHEBI:58349"/>
    </ligand>
</feature>
<comment type="caution">
    <text evidence="12">The sequence shown here is derived from an EMBL/GenBank/DDBJ whole genome shotgun (WGS) entry which is preliminary data.</text>
</comment>
<feature type="binding site" evidence="9">
    <location>
        <begin position="115"/>
        <end position="124"/>
    </location>
    <ligand>
        <name>FMN</name>
        <dbReference type="ChEBI" id="CHEBI:58210"/>
    </ligand>
</feature>